<keyword evidence="1" id="KW-0347">Helicase</keyword>
<comment type="catalytic activity">
    <reaction evidence="1">
        <text>ATP + H2O = ADP + phosphate + H(+)</text>
        <dbReference type="Rhea" id="RHEA:13065"/>
        <dbReference type="ChEBI" id="CHEBI:15377"/>
        <dbReference type="ChEBI" id="CHEBI:15378"/>
        <dbReference type="ChEBI" id="CHEBI:30616"/>
        <dbReference type="ChEBI" id="CHEBI:43474"/>
        <dbReference type="ChEBI" id="CHEBI:456216"/>
        <dbReference type="EC" id="3.6.4.12"/>
    </reaction>
</comment>
<dbReference type="GO" id="GO:0016887">
    <property type="term" value="F:ATP hydrolysis activity"/>
    <property type="evidence" value="ECO:0007669"/>
    <property type="project" value="RHEA"/>
</dbReference>
<dbReference type="InterPro" id="IPR027417">
    <property type="entry name" value="P-loop_NTPase"/>
</dbReference>
<comment type="similarity">
    <text evidence="1">Belongs to the RuvB family.</text>
</comment>
<evidence type="ECO:0000313" key="5">
    <source>
        <dbReference type="Proteomes" id="UP000266841"/>
    </source>
</evidence>
<dbReference type="EC" id="3.6.4.12" evidence="1"/>
<accession>K0SR49</accession>
<comment type="caution">
    <text evidence="4">The sequence shown here is derived from an EMBL/GenBank/DDBJ whole genome shotgun (WGS) entry which is preliminary data.</text>
</comment>
<name>K0SR49_THAOC</name>
<keyword evidence="1" id="KW-0067">ATP-binding</keyword>
<dbReference type="PANTHER" id="PTHR11093">
    <property type="entry name" value="RUVB-RELATED REPTIN AND PONTIN"/>
    <property type="match status" value="1"/>
</dbReference>
<feature type="region of interest" description="Disordered" evidence="2">
    <location>
        <begin position="62"/>
        <end position="81"/>
    </location>
</feature>
<keyword evidence="1" id="KW-0378">Hydrolase</keyword>
<dbReference type="GO" id="GO:0005524">
    <property type="term" value="F:ATP binding"/>
    <property type="evidence" value="ECO:0007669"/>
    <property type="project" value="UniProtKB-KW"/>
</dbReference>
<evidence type="ECO:0000256" key="1">
    <source>
        <dbReference type="RuleBase" id="RU363048"/>
    </source>
</evidence>
<dbReference type="EMBL" id="AGNL01010959">
    <property type="protein sequence ID" value="EJK68698.1"/>
    <property type="molecule type" value="Genomic_DNA"/>
</dbReference>
<reference evidence="4 5" key="1">
    <citation type="journal article" date="2012" name="Genome Biol.">
        <title>Genome and low-iron response of an oceanic diatom adapted to chronic iron limitation.</title>
        <authorList>
            <person name="Lommer M."/>
            <person name="Specht M."/>
            <person name="Roy A.S."/>
            <person name="Kraemer L."/>
            <person name="Andreson R."/>
            <person name="Gutowska M.A."/>
            <person name="Wolf J."/>
            <person name="Bergner S.V."/>
            <person name="Schilhabel M.B."/>
            <person name="Klostermeier U.C."/>
            <person name="Beiko R.G."/>
            <person name="Rosenstiel P."/>
            <person name="Hippler M."/>
            <person name="Laroche J."/>
        </authorList>
    </citation>
    <scope>NUCLEOTIDE SEQUENCE [LARGE SCALE GENOMIC DNA]</scope>
    <source>
        <strain evidence="4 5">CCMP1005</strain>
    </source>
</reference>
<evidence type="ECO:0000313" key="4">
    <source>
        <dbReference type="EMBL" id="EJK68698.1"/>
    </source>
</evidence>
<gene>
    <name evidence="4" type="ORF">THAOC_10097</name>
</gene>
<proteinExistence type="inferred from homology"/>
<evidence type="ECO:0000259" key="3">
    <source>
        <dbReference type="Pfam" id="PF06068"/>
    </source>
</evidence>
<keyword evidence="1" id="KW-0539">Nucleus</keyword>
<sequence>GGSVTVRELTRLERIGAHSHIRGLGLDDTLEPRRGGSQGMVGQHRARRAVGVVSRMISEGKCPSKSYRDLTPPGPGPLDHWAIGLGREAEEKTLGQPTLRCKWEAVQVGSSAQGPDRPASNSKAGTDRITSAEPFGSS</sequence>
<keyword evidence="1" id="KW-0547">Nucleotide-binding</keyword>
<dbReference type="Gene3D" id="3.40.50.300">
    <property type="entry name" value="P-loop containing nucleotide triphosphate hydrolases"/>
    <property type="match status" value="1"/>
</dbReference>
<feature type="compositionally biased region" description="Polar residues" evidence="2">
    <location>
        <begin position="108"/>
        <end position="124"/>
    </location>
</feature>
<feature type="domain" description="TIP49 P-loop" evidence="3">
    <location>
        <begin position="14"/>
        <end position="88"/>
    </location>
</feature>
<organism evidence="4 5">
    <name type="scientific">Thalassiosira oceanica</name>
    <name type="common">Marine diatom</name>
    <dbReference type="NCBI Taxonomy" id="159749"/>
    <lineage>
        <taxon>Eukaryota</taxon>
        <taxon>Sar</taxon>
        <taxon>Stramenopiles</taxon>
        <taxon>Ochrophyta</taxon>
        <taxon>Bacillariophyta</taxon>
        <taxon>Coscinodiscophyceae</taxon>
        <taxon>Thalassiosirophycidae</taxon>
        <taxon>Thalassiosirales</taxon>
        <taxon>Thalassiosiraceae</taxon>
        <taxon>Thalassiosira</taxon>
    </lineage>
</organism>
<dbReference type="Pfam" id="PF06068">
    <property type="entry name" value="TIP49"/>
    <property type="match status" value="1"/>
</dbReference>
<dbReference type="InterPro" id="IPR010339">
    <property type="entry name" value="TIP49_P-loop"/>
</dbReference>
<dbReference type="GO" id="GO:0003678">
    <property type="term" value="F:DNA helicase activity"/>
    <property type="evidence" value="ECO:0007669"/>
    <property type="project" value="UniProtKB-EC"/>
</dbReference>
<dbReference type="AlphaFoldDB" id="K0SR49"/>
<keyword evidence="1" id="KW-0805">Transcription regulation</keyword>
<protein>
    <recommendedName>
        <fullName evidence="1">RuvB-like helicase</fullName>
        <ecNumber evidence="1">3.6.4.12</ecNumber>
    </recommendedName>
</protein>
<dbReference type="Proteomes" id="UP000266841">
    <property type="component" value="Unassembled WGS sequence"/>
</dbReference>
<feature type="non-terminal residue" evidence="4">
    <location>
        <position position="1"/>
    </location>
</feature>
<dbReference type="OrthoDB" id="10060499at2759"/>
<evidence type="ECO:0000256" key="2">
    <source>
        <dbReference type="SAM" id="MobiDB-lite"/>
    </source>
</evidence>
<keyword evidence="5" id="KW-1185">Reference proteome</keyword>
<feature type="region of interest" description="Disordered" evidence="2">
    <location>
        <begin position="106"/>
        <end position="138"/>
    </location>
</feature>
<keyword evidence="1" id="KW-0804">Transcription</keyword>
<dbReference type="InterPro" id="IPR027238">
    <property type="entry name" value="RuvB-like"/>
</dbReference>
<dbReference type="eggNOG" id="KOG2680">
    <property type="taxonomic scope" value="Eukaryota"/>
</dbReference>